<evidence type="ECO:0000313" key="8">
    <source>
        <dbReference type="Proteomes" id="UP000255124"/>
    </source>
</evidence>
<dbReference type="Proteomes" id="UP000234335">
    <property type="component" value="Unassembled WGS sequence"/>
</dbReference>
<dbReference type="GO" id="GO:0008757">
    <property type="term" value="F:S-adenosylmethionine-dependent methyltransferase activity"/>
    <property type="evidence" value="ECO:0007669"/>
    <property type="project" value="TreeGrafter"/>
</dbReference>
<dbReference type="GO" id="GO:0008171">
    <property type="term" value="F:O-methyltransferase activity"/>
    <property type="evidence" value="ECO:0007669"/>
    <property type="project" value="InterPro"/>
</dbReference>
<dbReference type="InterPro" id="IPR029063">
    <property type="entry name" value="SAM-dependent_MTases_sf"/>
</dbReference>
<feature type="binding site" evidence="4">
    <location>
        <position position="127"/>
    </location>
    <ligand>
        <name>S-adenosyl-L-methionine</name>
        <dbReference type="ChEBI" id="CHEBI:59789"/>
    </ligand>
</feature>
<feature type="binding site" evidence="4">
    <location>
        <position position="37"/>
    </location>
    <ligand>
        <name>S-adenosyl-L-methionine</name>
        <dbReference type="ChEBI" id="CHEBI:59789"/>
    </ligand>
</feature>
<sequence length="208" mass="24067">MKYINYPHTNLYLQNLIEDRDFLELREYALKENVPIMNVETKEFIKTILISKRPKSILEIGSAIGYSALVFDKYTDAEITTIELDEETANIARDNFSKYNAKINLINKDAQKALSDLNQGFDFVFIDANKSRYMDYFIETSKLLNDGGIIIADNVLFKGMVVNDDYVDKRMITIVKRLRNYLAYVMDRKDFQTTIIPIGDGLTLSIKE</sequence>
<dbReference type="HAMAP" id="MF_02217">
    <property type="entry name" value="TrmR_methyltr"/>
    <property type="match status" value="1"/>
</dbReference>
<feature type="binding site" evidence="4">
    <location>
        <position position="153"/>
    </location>
    <ligand>
        <name>Mg(2+)</name>
        <dbReference type="ChEBI" id="CHEBI:18420"/>
    </ligand>
</feature>
<dbReference type="AlphaFoldDB" id="A0A2I1M9Z3"/>
<accession>A0A2I1M9Z3</accession>
<dbReference type="RefSeq" id="WP_101540055.1">
    <property type="nucleotide sequence ID" value="NZ_CALTZC010000010.1"/>
</dbReference>
<dbReference type="InterPro" id="IPR002935">
    <property type="entry name" value="SAM_O-MeTrfase"/>
</dbReference>
<feature type="binding site" evidence="4">
    <location>
        <position position="154"/>
    </location>
    <ligand>
        <name>Mg(2+)</name>
        <dbReference type="ChEBI" id="CHEBI:18420"/>
    </ligand>
</feature>
<evidence type="ECO:0000313" key="7">
    <source>
        <dbReference type="Proteomes" id="UP000234335"/>
    </source>
</evidence>
<dbReference type="GO" id="GO:0030488">
    <property type="term" value="P:tRNA methylation"/>
    <property type="evidence" value="ECO:0007669"/>
    <property type="project" value="UniProtKB-UniRule"/>
</dbReference>
<keyword evidence="1 4" id="KW-0489">Methyltransferase</keyword>
<comment type="subunit">
    <text evidence="4">Homodimer.</text>
</comment>
<evidence type="ECO:0000256" key="3">
    <source>
        <dbReference type="ARBA" id="ARBA00022691"/>
    </source>
</evidence>
<feature type="binding site" evidence="4">
    <location>
        <position position="83"/>
    </location>
    <ligand>
        <name>S-adenosyl-L-methionine</name>
        <dbReference type="ChEBI" id="CHEBI:59789"/>
    </ligand>
</feature>
<keyword evidence="4" id="KW-0460">Magnesium</keyword>
<feature type="binding site" evidence="4">
    <location>
        <position position="67"/>
    </location>
    <ligand>
        <name>S-adenosyl-L-methionine</name>
        <dbReference type="ChEBI" id="CHEBI:59789"/>
    </ligand>
</feature>
<dbReference type="PANTHER" id="PTHR10509:SF14">
    <property type="entry name" value="CAFFEOYL-COA O-METHYLTRANSFERASE 3-RELATED"/>
    <property type="match status" value="1"/>
</dbReference>
<dbReference type="SUPFAM" id="SSF53335">
    <property type="entry name" value="S-adenosyl-L-methionine-dependent methyltransferases"/>
    <property type="match status" value="1"/>
</dbReference>
<proteinExistence type="inferred from homology"/>
<reference evidence="5 7" key="1">
    <citation type="submission" date="2017-12" db="EMBL/GenBank/DDBJ databases">
        <title>Phylogenetic diversity of female urinary microbiome.</title>
        <authorList>
            <person name="Thomas-White K."/>
            <person name="Wolfe A.J."/>
        </authorList>
    </citation>
    <scope>NUCLEOTIDE SEQUENCE [LARGE SCALE GENOMIC DNA]</scope>
    <source>
        <strain evidence="5 7">UMB0119</strain>
    </source>
</reference>
<comment type="catalytic activity">
    <reaction evidence="4">
        <text>5-hydroxyuridine(34) in tRNA + S-adenosyl-L-methionine = 5-methoxyuridine(34) in tRNA + S-adenosyl-L-homocysteine + H(+)</text>
        <dbReference type="Rhea" id="RHEA:60524"/>
        <dbReference type="Rhea" id="RHEA-COMP:13381"/>
        <dbReference type="Rhea" id="RHEA-COMP:15591"/>
        <dbReference type="ChEBI" id="CHEBI:15378"/>
        <dbReference type="ChEBI" id="CHEBI:57856"/>
        <dbReference type="ChEBI" id="CHEBI:59789"/>
        <dbReference type="ChEBI" id="CHEBI:136877"/>
        <dbReference type="ChEBI" id="CHEBI:143860"/>
    </reaction>
</comment>
<dbReference type="GO" id="GO:0016300">
    <property type="term" value="F:tRNA (uridine) methyltransferase activity"/>
    <property type="evidence" value="ECO:0007669"/>
    <property type="project" value="UniProtKB-UniRule"/>
</dbReference>
<evidence type="ECO:0000313" key="5">
    <source>
        <dbReference type="EMBL" id="PKZ16956.1"/>
    </source>
</evidence>
<comment type="similarity">
    <text evidence="4">Belongs to the class I-like SAM-binding methyltransferase superfamily. Cation-dependent O-methyltransferase family.</text>
</comment>
<feature type="binding site" evidence="4">
    <location>
        <begin position="109"/>
        <end position="110"/>
    </location>
    <ligand>
        <name>S-adenosyl-L-methionine</name>
        <dbReference type="ChEBI" id="CHEBI:59789"/>
    </ligand>
</feature>
<dbReference type="PANTHER" id="PTHR10509">
    <property type="entry name" value="O-METHYLTRANSFERASE-RELATED"/>
    <property type="match status" value="1"/>
</dbReference>
<gene>
    <name evidence="4" type="primary">trmR</name>
    <name evidence="5" type="ORF">CYJ34_03985</name>
    <name evidence="6" type="ORF">NCTC9810_00606</name>
</gene>
<keyword evidence="7" id="KW-1185">Reference proteome</keyword>
<dbReference type="GO" id="GO:0000287">
    <property type="term" value="F:magnesium ion binding"/>
    <property type="evidence" value="ECO:0007669"/>
    <property type="project" value="UniProtKB-UniRule"/>
</dbReference>
<name>A0A2I1M9Z3_9FIRM</name>
<dbReference type="OrthoDB" id="9799672at2"/>
<organism evidence="5 7">
    <name type="scientific">Anaerococcus octavius</name>
    <dbReference type="NCBI Taxonomy" id="54007"/>
    <lineage>
        <taxon>Bacteria</taxon>
        <taxon>Bacillati</taxon>
        <taxon>Bacillota</taxon>
        <taxon>Tissierellia</taxon>
        <taxon>Tissierellales</taxon>
        <taxon>Peptoniphilaceae</taxon>
        <taxon>Anaerococcus</taxon>
    </lineage>
</organism>
<protein>
    <recommendedName>
        <fullName evidence="4">tRNA 5-hydroxyuridine methyltransferase</fullName>
        <ecNumber evidence="4">2.1.1.-</ecNumber>
    </recommendedName>
    <alternativeName>
        <fullName evidence="4">ho5U methyltransferase</fullName>
    </alternativeName>
</protein>
<keyword evidence="3 4" id="KW-0949">S-adenosyl-L-methionine</keyword>
<reference evidence="6 8" key="2">
    <citation type="submission" date="2018-06" db="EMBL/GenBank/DDBJ databases">
        <authorList>
            <consortium name="Pathogen Informatics"/>
            <person name="Doyle S."/>
        </authorList>
    </citation>
    <scope>NUCLEOTIDE SEQUENCE [LARGE SCALE GENOMIC DNA]</scope>
    <source>
        <strain evidence="6 8">NCTC9810</strain>
    </source>
</reference>
<dbReference type="EMBL" id="UFTA01000002">
    <property type="protein sequence ID" value="SUU92279.1"/>
    <property type="molecule type" value="Genomic_DNA"/>
</dbReference>
<keyword evidence="4" id="KW-0819">tRNA processing</keyword>
<evidence type="ECO:0000256" key="1">
    <source>
        <dbReference type="ARBA" id="ARBA00022603"/>
    </source>
</evidence>
<evidence type="ECO:0000313" key="6">
    <source>
        <dbReference type="EMBL" id="SUU92279.1"/>
    </source>
</evidence>
<dbReference type="Gene3D" id="3.40.50.150">
    <property type="entry name" value="Vaccinia Virus protein VP39"/>
    <property type="match status" value="1"/>
</dbReference>
<comment type="function">
    <text evidence="4">Catalyzes the methylation of 5-hydroxyuridine (ho5U) to form 5-methoxyuridine (mo5U) at position 34 in tRNAs.</text>
</comment>
<dbReference type="InterPro" id="IPR050362">
    <property type="entry name" value="Cation-dep_OMT"/>
</dbReference>
<dbReference type="PROSITE" id="PS51682">
    <property type="entry name" value="SAM_OMT_I"/>
    <property type="match status" value="1"/>
</dbReference>
<evidence type="ECO:0000256" key="2">
    <source>
        <dbReference type="ARBA" id="ARBA00022679"/>
    </source>
</evidence>
<dbReference type="EC" id="2.1.1.-" evidence="4"/>
<dbReference type="InterPro" id="IPR043675">
    <property type="entry name" value="TrmR_methyltr"/>
</dbReference>
<dbReference type="CDD" id="cd02440">
    <property type="entry name" value="AdoMet_MTases"/>
    <property type="match status" value="1"/>
</dbReference>
<keyword evidence="4" id="KW-0479">Metal-binding</keyword>
<keyword evidence="2 4" id="KW-0808">Transferase</keyword>
<feature type="binding site" evidence="4">
    <location>
        <position position="127"/>
    </location>
    <ligand>
        <name>Mg(2+)</name>
        <dbReference type="ChEBI" id="CHEBI:18420"/>
    </ligand>
</feature>
<evidence type="ECO:0000256" key="4">
    <source>
        <dbReference type="HAMAP-Rule" id="MF_02217"/>
    </source>
</evidence>
<dbReference type="EMBL" id="PKGS01000002">
    <property type="protein sequence ID" value="PKZ16956.1"/>
    <property type="molecule type" value="Genomic_DNA"/>
</dbReference>
<dbReference type="Pfam" id="PF01596">
    <property type="entry name" value="Methyltransf_3"/>
    <property type="match status" value="1"/>
</dbReference>
<dbReference type="Proteomes" id="UP000255124">
    <property type="component" value="Unassembled WGS sequence"/>
</dbReference>